<name>A0AA87ZAX9_FICCA</name>
<comment type="caution">
    <text evidence="1">The sequence shown here is derived from an EMBL/GenBank/DDBJ whole genome shotgun (WGS) entry which is preliminary data.</text>
</comment>
<proteinExistence type="predicted"/>
<gene>
    <name evidence="1" type="ORF">TIFTF001_045705</name>
</gene>
<sequence length="68" mass="7407">MAFLETKLLVHQANYLFTKASACLPHLAYLTKAIACVPHLPYLTKAIACLPRQLLAHQAPKTAGHVLA</sequence>
<protein>
    <submittedName>
        <fullName evidence="1">Uncharacterized protein</fullName>
    </submittedName>
</protein>
<evidence type="ECO:0000313" key="1">
    <source>
        <dbReference type="EMBL" id="GMN22783.1"/>
    </source>
</evidence>
<reference evidence="1" key="1">
    <citation type="submission" date="2023-07" db="EMBL/GenBank/DDBJ databases">
        <title>draft genome sequence of fig (Ficus carica).</title>
        <authorList>
            <person name="Takahashi T."/>
            <person name="Nishimura K."/>
        </authorList>
    </citation>
    <scope>NUCLEOTIDE SEQUENCE</scope>
</reference>
<accession>A0AA87ZAX9</accession>
<evidence type="ECO:0000313" key="2">
    <source>
        <dbReference type="Proteomes" id="UP001187192"/>
    </source>
</evidence>
<dbReference type="AlphaFoldDB" id="A0AA87ZAX9"/>
<organism evidence="1 2">
    <name type="scientific">Ficus carica</name>
    <name type="common">Common fig</name>
    <dbReference type="NCBI Taxonomy" id="3494"/>
    <lineage>
        <taxon>Eukaryota</taxon>
        <taxon>Viridiplantae</taxon>
        <taxon>Streptophyta</taxon>
        <taxon>Embryophyta</taxon>
        <taxon>Tracheophyta</taxon>
        <taxon>Spermatophyta</taxon>
        <taxon>Magnoliopsida</taxon>
        <taxon>eudicotyledons</taxon>
        <taxon>Gunneridae</taxon>
        <taxon>Pentapetalae</taxon>
        <taxon>rosids</taxon>
        <taxon>fabids</taxon>
        <taxon>Rosales</taxon>
        <taxon>Moraceae</taxon>
        <taxon>Ficeae</taxon>
        <taxon>Ficus</taxon>
    </lineage>
</organism>
<dbReference type="EMBL" id="BTGU01004151">
    <property type="protein sequence ID" value="GMN22783.1"/>
    <property type="molecule type" value="Genomic_DNA"/>
</dbReference>
<keyword evidence="2" id="KW-1185">Reference proteome</keyword>
<dbReference type="Proteomes" id="UP001187192">
    <property type="component" value="Unassembled WGS sequence"/>
</dbReference>